<evidence type="ECO:0000256" key="6">
    <source>
        <dbReference type="PROSITE-ProRule" id="PRU00108"/>
    </source>
</evidence>
<dbReference type="InterPro" id="IPR050296">
    <property type="entry name" value="Antp_homeobox"/>
</dbReference>
<evidence type="ECO:0000256" key="7">
    <source>
        <dbReference type="RuleBase" id="RU000682"/>
    </source>
</evidence>
<evidence type="ECO:0000313" key="11">
    <source>
        <dbReference type="Proteomes" id="UP000494163"/>
    </source>
</evidence>
<dbReference type="SMR" id="A0A0M3QY15"/>
<keyword evidence="3 6" id="KW-0238">DNA-binding</keyword>
<dbReference type="STRING" id="30019.A0A0M3QY15"/>
<dbReference type="SUPFAM" id="SSF46689">
    <property type="entry name" value="Homeodomain-like"/>
    <property type="match status" value="1"/>
</dbReference>
<dbReference type="PRINTS" id="PR00024">
    <property type="entry name" value="HOMEOBOX"/>
</dbReference>
<feature type="compositionally biased region" description="Low complexity" evidence="8">
    <location>
        <begin position="448"/>
        <end position="460"/>
    </location>
</feature>
<dbReference type="InterPro" id="IPR001356">
    <property type="entry name" value="HD"/>
</dbReference>
<dbReference type="GO" id="GO:0005634">
    <property type="term" value="C:nucleus"/>
    <property type="evidence" value="ECO:0007669"/>
    <property type="project" value="UniProtKB-SubCell"/>
</dbReference>
<dbReference type="CDD" id="cd00086">
    <property type="entry name" value="homeodomain"/>
    <property type="match status" value="1"/>
</dbReference>
<dbReference type="InterPro" id="IPR017970">
    <property type="entry name" value="Homeobox_CS"/>
</dbReference>
<dbReference type="InterPro" id="IPR005567">
    <property type="entry name" value="FTZ_N"/>
</dbReference>
<dbReference type="GO" id="GO:0000978">
    <property type="term" value="F:RNA polymerase II cis-regulatory region sequence-specific DNA binding"/>
    <property type="evidence" value="ECO:0007669"/>
    <property type="project" value="TreeGrafter"/>
</dbReference>
<dbReference type="PANTHER" id="PTHR45659:SF22">
    <property type="entry name" value="HOMEOTIC PROTEIN ANTENNAPEDIA-RELATED"/>
    <property type="match status" value="1"/>
</dbReference>
<feature type="region of interest" description="Disordered" evidence="8">
    <location>
        <begin position="211"/>
        <end position="257"/>
    </location>
</feature>
<keyword evidence="4 6" id="KW-0371">Homeobox</keyword>
<dbReference type="SMART" id="SM00389">
    <property type="entry name" value="HOX"/>
    <property type="match status" value="1"/>
</dbReference>
<organism evidence="10 11">
    <name type="scientific">Drosophila busckii</name>
    <name type="common">Fruit fly</name>
    <dbReference type="NCBI Taxonomy" id="30019"/>
    <lineage>
        <taxon>Eukaryota</taxon>
        <taxon>Metazoa</taxon>
        <taxon>Ecdysozoa</taxon>
        <taxon>Arthropoda</taxon>
        <taxon>Hexapoda</taxon>
        <taxon>Insecta</taxon>
        <taxon>Pterygota</taxon>
        <taxon>Neoptera</taxon>
        <taxon>Endopterygota</taxon>
        <taxon>Diptera</taxon>
        <taxon>Brachycera</taxon>
        <taxon>Muscomorpha</taxon>
        <taxon>Ephydroidea</taxon>
        <taxon>Drosophilidae</taxon>
        <taxon>Drosophila</taxon>
    </lineage>
</organism>
<dbReference type="OrthoDB" id="6159439at2759"/>
<dbReference type="Pfam" id="PF03867">
    <property type="entry name" value="FTZ"/>
    <property type="match status" value="1"/>
</dbReference>
<comment type="subcellular location">
    <subcellularLocation>
        <location evidence="1 6 7">Nucleus</location>
    </subcellularLocation>
</comment>
<dbReference type="InterPro" id="IPR020479">
    <property type="entry name" value="HD_metazoa"/>
</dbReference>
<feature type="compositionally biased region" description="Polar residues" evidence="8">
    <location>
        <begin position="241"/>
        <end position="257"/>
    </location>
</feature>
<feature type="region of interest" description="Disordered" evidence="8">
    <location>
        <begin position="448"/>
        <end position="468"/>
    </location>
</feature>
<evidence type="ECO:0000259" key="9">
    <source>
        <dbReference type="PROSITE" id="PS50071"/>
    </source>
</evidence>
<accession>A0A0M3QY15</accession>
<dbReference type="OMA" id="LASDCKD"/>
<dbReference type="PROSITE" id="PS00027">
    <property type="entry name" value="HOMEOBOX_1"/>
    <property type="match status" value="1"/>
</dbReference>
<feature type="domain" description="Homeobox" evidence="9">
    <location>
        <begin position="288"/>
        <end position="348"/>
    </location>
</feature>
<evidence type="ECO:0000256" key="3">
    <source>
        <dbReference type="ARBA" id="ARBA00023125"/>
    </source>
</evidence>
<name>A0A0M3QY15_DROBS</name>
<evidence type="ECO:0000313" key="10">
    <source>
        <dbReference type="EMBL" id="ALC46883.1"/>
    </source>
</evidence>
<dbReference type="EMBL" id="CP012526">
    <property type="protein sequence ID" value="ALC46883.1"/>
    <property type="molecule type" value="Genomic_DNA"/>
</dbReference>
<dbReference type="Gene3D" id="1.10.10.60">
    <property type="entry name" value="Homeodomain-like"/>
    <property type="match status" value="1"/>
</dbReference>
<sequence length="468" mass="52667">MATTNSQSHYYADSMYNMYHQHHPHHALPTPTYYDSSSASSYYQTANMASWQPTNYSTQYSQESYSESCYYSAAAASYQQQVMAAPLPVPQYQQPTPAPAAAPTPVKTLKRKAEDSSAADIIAAVEERPSTLRALLTNPVKKLKYTPDYFYTTFEHVKKPSKSSSAGELSPCYEQDYLAVPTPSTQQTHMSPQRSHSDDVDYLDAYTPRKHAKQMIPTPPPASSTPSSATPTPGSLVDNIGISTPPQSPGEQPTNQQPEINQRLLTAASSNNEFNWSHIEETLASDCKDSKRTRQTYSRYQTLELEKEFHFNRYITRRRRIDIAHALSLSERQIKIWFQNRRMKSKKDRTLEASPEHCSNAYGSPQPALPYSAYPAYLPAAAISSSSNTSVPTSYDYPQQSPPLPALSASSHFGQQYEAQYNPQYHQQTQQQCSYQQQSLPLPLLQQQQQQQELSSNSNQALYQLPLP</sequence>
<protein>
    <submittedName>
        <fullName evidence="10">Ftz</fullName>
    </submittedName>
</protein>
<evidence type="ECO:0000256" key="8">
    <source>
        <dbReference type="SAM" id="MobiDB-lite"/>
    </source>
</evidence>
<evidence type="ECO:0000256" key="5">
    <source>
        <dbReference type="ARBA" id="ARBA00023242"/>
    </source>
</evidence>
<reference evidence="10 11" key="1">
    <citation type="submission" date="2015-08" db="EMBL/GenBank/DDBJ databases">
        <title>Ancestral chromatin configuration constrains chromatin evolution on differentiating sex chromosomes in Drosophila.</title>
        <authorList>
            <person name="Zhou Q."/>
            <person name="Bachtrog D."/>
        </authorList>
    </citation>
    <scope>NUCLEOTIDE SEQUENCE [LARGE SCALE GENOMIC DNA]</scope>
    <source>
        <tissue evidence="10">Whole larvae</tissue>
    </source>
</reference>
<keyword evidence="2" id="KW-0217">Developmental protein</keyword>
<feature type="compositionally biased region" description="Low complexity" evidence="8">
    <location>
        <begin position="224"/>
        <end position="233"/>
    </location>
</feature>
<dbReference type="AlphaFoldDB" id="A0A0M3QY15"/>
<evidence type="ECO:0000256" key="4">
    <source>
        <dbReference type="ARBA" id="ARBA00023155"/>
    </source>
</evidence>
<keyword evidence="11" id="KW-1185">Reference proteome</keyword>
<dbReference type="Proteomes" id="UP000494163">
    <property type="component" value="Chromosome 3R"/>
</dbReference>
<dbReference type="Pfam" id="PF00046">
    <property type="entry name" value="Homeodomain"/>
    <property type="match status" value="1"/>
</dbReference>
<dbReference type="PANTHER" id="PTHR45659">
    <property type="entry name" value="HOMEOBOX PROTEIN HOX"/>
    <property type="match status" value="1"/>
</dbReference>
<dbReference type="GO" id="GO:0000122">
    <property type="term" value="P:negative regulation of transcription by RNA polymerase II"/>
    <property type="evidence" value="ECO:0007669"/>
    <property type="project" value="TreeGrafter"/>
</dbReference>
<dbReference type="GO" id="GO:0009952">
    <property type="term" value="P:anterior/posterior pattern specification"/>
    <property type="evidence" value="ECO:0007669"/>
    <property type="project" value="TreeGrafter"/>
</dbReference>
<evidence type="ECO:0000256" key="2">
    <source>
        <dbReference type="ARBA" id="ARBA00022473"/>
    </source>
</evidence>
<dbReference type="InterPro" id="IPR009057">
    <property type="entry name" value="Homeodomain-like_sf"/>
</dbReference>
<feature type="DNA-binding region" description="Homeobox" evidence="6">
    <location>
        <begin position="290"/>
        <end position="349"/>
    </location>
</feature>
<dbReference type="GO" id="GO:0000981">
    <property type="term" value="F:DNA-binding transcription factor activity, RNA polymerase II-specific"/>
    <property type="evidence" value="ECO:0007669"/>
    <property type="project" value="InterPro"/>
</dbReference>
<proteinExistence type="predicted"/>
<keyword evidence="5 6" id="KW-0539">Nucleus</keyword>
<gene>
    <name evidence="10" type="ORF">Dbus_chr3Rg1633</name>
</gene>
<dbReference type="PROSITE" id="PS50071">
    <property type="entry name" value="HOMEOBOX_2"/>
    <property type="match status" value="1"/>
</dbReference>
<feature type="region of interest" description="Disordered" evidence="8">
    <location>
        <begin position="388"/>
        <end position="409"/>
    </location>
</feature>
<evidence type="ECO:0000256" key="1">
    <source>
        <dbReference type="ARBA" id="ARBA00004123"/>
    </source>
</evidence>